<reference evidence="1" key="1">
    <citation type="submission" date="2023-03" db="EMBL/GenBank/DDBJ databases">
        <title>Emydomyces testavorans Genome Sequence.</title>
        <authorList>
            <person name="Hoyer L."/>
        </authorList>
    </citation>
    <scope>NUCLEOTIDE SEQUENCE</scope>
    <source>
        <strain evidence="1">16-2883</strain>
    </source>
</reference>
<name>A0AAF0DFR5_9EURO</name>
<protein>
    <submittedName>
        <fullName evidence="1">Uncharacterized protein</fullName>
    </submittedName>
</protein>
<evidence type="ECO:0000313" key="1">
    <source>
        <dbReference type="EMBL" id="WEW56990.1"/>
    </source>
</evidence>
<dbReference type="AlphaFoldDB" id="A0AAF0DFR5"/>
<organism evidence="1 2">
    <name type="scientific">Emydomyces testavorans</name>
    <dbReference type="NCBI Taxonomy" id="2070801"/>
    <lineage>
        <taxon>Eukaryota</taxon>
        <taxon>Fungi</taxon>
        <taxon>Dikarya</taxon>
        <taxon>Ascomycota</taxon>
        <taxon>Pezizomycotina</taxon>
        <taxon>Eurotiomycetes</taxon>
        <taxon>Eurotiomycetidae</taxon>
        <taxon>Onygenales</taxon>
        <taxon>Nannizziopsiaceae</taxon>
        <taxon>Emydomyces</taxon>
    </lineage>
</organism>
<keyword evidence="2" id="KW-1185">Reference proteome</keyword>
<proteinExistence type="predicted"/>
<accession>A0AAF0DFR5</accession>
<dbReference type="Proteomes" id="UP001219355">
    <property type="component" value="Chromosome 2"/>
</dbReference>
<evidence type="ECO:0000313" key="2">
    <source>
        <dbReference type="Proteomes" id="UP001219355"/>
    </source>
</evidence>
<dbReference type="EMBL" id="CP120628">
    <property type="protein sequence ID" value="WEW56990.1"/>
    <property type="molecule type" value="Genomic_DNA"/>
</dbReference>
<gene>
    <name evidence="1" type="ORF">PRK78_002449</name>
</gene>
<sequence>MAAALQAKHLVCSNLPDLHYGTDLAGSSTTHGLEYQGVLGYWAEFESQVRSSFLSQTWAQDTLTHEDTSKDPGRLSLSKEHYACGNKYSVQGRFAQNVGQVMSAVFESLGMNILFGDSKTCSTECGIGGKLPDFVMITKEGNLLALGQGETPWTLPLDARMKHELNIRHILGKYSHPTSRQTIFLKMEKDPKSGKLVLWHSNVIEHSTKYVEVPDDPPPTPKDFHNKVSLRECFLYIGKQITPISQNLDRHLVVETRLSNIVGNYAKAYMCGVDFEYIDDNDAIPSPSRKVRTFRAESTV</sequence>